<dbReference type="EMBL" id="JBBNAG010000001">
    <property type="protein sequence ID" value="KAK9167122.1"/>
    <property type="molecule type" value="Genomic_DNA"/>
</dbReference>
<dbReference type="Proteomes" id="UP001419268">
    <property type="component" value="Unassembled WGS sequence"/>
</dbReference>
<feature type="domain" description="Protein kinase" evidence="2">
    <location>
        <begin position="1"/>
        <end position="271"/>
    </location>
</feature>
<dbReference type="SUPFAM" id="SSF56112">
    <property type="entry name" value="Protein kinase-like (PK-like)"/>
    <property type="match status" value="1"/>
</dbReference>
<accession>A0AAP0Q467</accession>
<evidence type="ECO:0000256" key="1">
    <source>
        <dbReference type="SAM" id="MobiDB-lite"/>
    </source>
</evidence>
<dbReference type="InterPro" id="IPR000719">
    <property type="entry name" value="Prot_kinase_dom"/>
</dbReference>
<organism evidence="3 4">
    <name type="scientific">Stephania cephalantha</name>
    <dbReference type="NCBI Taxonomy" id="152367"/>
    <lineage>
        <taxon>Eukaryota</taxon>
        <taxon>Viridiplantae</taxon>
        <taxon>Streptophyta</taxon>
        <taxon>Embryophyta</taxon>
        <taxon>Tracheophyta</taxon>
        <taxon>Spermatophyta</taxon>
        <taxon>Magnoliopsida</taxon>
        <taxon>Ranunculales</taxon>
        <taxon>Menispermaceae</taxon>
        <taxon>Menispermoideae</taxon>
        <taxon>Cissampelideae</taxon>
        <taxon>Stephania</taxon>
    </lineage>
</organism>
<dbReference type="InterPro" id="IPR001245">
    <property type="entry name" value="Ser-Thr/Tyr_kinase_cat_dom"/>
</dbReference>
<reference evidence="3 4" key="1">
    <citation type="submission" date="2024-01" db="EMBL/GenBank/DDBJ databases">
        <title>Genome assemblies of Stephania.</title>
        <authorList>
            <person name="Yang L."/>
        </authorList>
    </citation>
    <scope>NUCLEOTIDE SEQUENCE [LARGE SCALE GENOMIC DNA]</scope>
    <source>
        <strain evidence="3">JXDWG</strain>
        <tissue evidence="3">Leaf</tissue>
    </source>
</reference>
<feature type="compositionally biased region" description="Polar residues" evidence="1">
    <location>
        <begin position="7"/>
        <end position="16"/>
    </location>
</feature>
<evidence type="ECO:0000313" key="3">
    <source>
        <dbReference type="EMBL" id="KAK9167122.1"/>
    </source>
</evidence>
<dbReference type="GO" id="GO:0005524">
    <property type="term" value="F:ATP binding"/>
    <property type="evidence" value="ECO:0007669"/>
    <property type="project" value="InterPro"/>
</dbReference>
<comment type="caution">
    <text evidence="3">The sequence shown here is derived from an EMBL/GenBank/DDBJ whole genome shotgun (WGS) entry which is preliminary data.</text>
</comment>
<dbReference type="Gene3D" id="1.10.510.10">
    <property type="entry name" value="Transferase(Phosphotransferase) domain 1"/>
    <property type="match status" value="1"/>
</dbReference>
<protein>
    <recommendedName>
        <fullName evidence="2">Protein kinase domain-containing protein</fullName>
    </recommendedName>
</protein>
<sequence length="280" mass="30735">MGLGLIQQGSARSSRVWQPPNWEGGISGESGVDGLATMGKGGGGGGRRTVVAVGMREVRANLPHYAHAHGHGLTCDPHAITLTTSPLLASHFALTHQTRGSWLTVLFYEVNTSDVGLYFGPHIPAFAIDVCEGMEYLHQNNIIHRDLKTANLLMDVDHVVKVADFGVARFQSQGGVMTAETGTYRWMAPEVINHQPYDQKADVFSFAIVLWELITAKVDRNIRSNADQGLRPELPENAHPKLLSLMQRCWEADPSNRPSFSEITFELVEILQEVQGQSPS</sequence>
<dbReference type="InterPro" id="IPR051681">
    <property type="entry name" value="Ser/Thr_Kinases-Pseudokinases"/>
</dbReference>
<feature type="region of interest" description="Disordered" evidence="1">
    <location>
        <begin position="1"/>
        <end position="46"/>
    </location>
</feature>
<dbReference type="PROSITE" id="PS00108">
    <property type="entry name" value="PROTEIN_KINASE_ST"/>
    <property type="match status" value="1"/>
</dbReference>
<dbReference type="PROSITE" id="PS50011">
    <property type="entry name" value="PROTEIN_KINASE_DOM"/>
    <property type="match status" value="1"/>
</dbReference>
<dbReference type="Pfam" id="PF07714">
    <property type="entry name" value="PK_Tyr_Ser-Thr"/>
    <property type="match status" value="1"/>
</dbReference>
<dbReference type="InterPro" id="IPR011009">
    <property type="entry name" value="Kinase-like_dom_sf"/>
</dbReference>
<dbReference type="PANTHER" id="PTHR44329:SF41">
    <property type="entry name" value="OS12G0163800 PROTEIN"/>
    <property type="match status" value="1"/>
</dbReference>
<proteinExistence type="predicted"/>
<keyword evidence="4" id="KW-1185">Reference proteome</keyword>
<evidence type="ECO:0000259" key="2">
    <source>
        <dbReference type="PROSITE" id="PS50011"/>
    </source>
</evidence>
<dbReference type="PANTHER" id="PTHR44329">
    <property type="entry name" value="SERINE/THREONINE-PROTEIN KINASE TNNI3K-RELATED"/>
    <property type="match status" value="1"/>
</dbReference>
<gene>
    <name evidence="3" type="ORF">Scep_002313</name>
</gene>
<dbReference type="GO" id="GO:0004674">
    <property type="term" value="F:protein serine/threonine kinase activity"/>
    <property type="evidence" value="ECO:0007669"/>
    <property type="project" value="TreeGrafter"/>
</dbReference>
<name>A0AAP0Q467_9MAGN</name>
<dbReference type="AlphaFoldDB" id="A0AAP0Q467"/>
<evidence type="ECO:0000313" key="4">
    <source>
        <dbReference type="Proteomes" id="UP001419268"/>
    </source>
</evidence>
<dbReference type="SMART" id="SM00220">
    <property type="entry name" value="S_TKc"/>
    <property type="match status" value="1"/>
</dbReference>
<dbReference type="InterPro" id="IPR008271">
    <property type="entry name" value="Ser/Thr_kinase_AS"/>
</dbReference>